<dbReference type="EMBL" id="JAPMIV010000043">
    <property type="protein sequence ID" value="MDV6376020.1"/>
    <property type="molecule type" value="Genomic_DNA"/>
</dbReference>
<sequence>MSSTSQDRDRNHLHQLFRTPFEQWLAAAEAWGRPRGVVILPYETFRTAERQAYLYAQGRTRPGAVITYTLDSAHEYGCAADWVPLVDGVQNWSVDLYNQIYAAVPPGDFGLETLSFERPHVQLKGVNGPQFNISASVWAAANGIRPNVVVGSVWPLPTAPIADQRRRVFLRGLNKKNVLMVAPAATYGGQVLERLPDGRMKVGALLLTIHEDGALSFDRAE</sequence>
<dbReference type="CDD" id="cd14845">
    <property type="entry name" value="L-Ala-D-Glu_peptidase_like"/>
    <property type="match status" value="1"/>
</dbReference>
<dbReference type="RefSeq" id="WP_317641370.1">
    <property type="nucleotide sequence ID" value="NZ_JAPMIV010000043.1"/>
</dbReference>
<comment type="caution">
    <text evidence="1">The sequence shown here is derived from an EMBL/GenBank/DDBJ whole genome shotgun (WGS) entry which is preliminary data.</text>
</comment>
<proteinExistence type="predicted"/>
<gene>
    <name evidence="1" type="ORF">ORD21_15585</name>
</gene>
<accession>A0ABU4DUC6</accession>
<evidence type="ECO:0000313" key="1">
    <source>
        <dbReference type="EMBL" id="MDV6376020.1"/>
    </source>
</evidence>
<evidence type="ECO:0000313" key="2">
    <source>
        <dbReference type="Proteomes" id="UP001276150"/>
    </source>
</evidence>
<dbReference type="InterPro" id="IPR009045">
    <property type="entry name" value="Zn_M74/Hedgehog-like"/>
</dbReference>
<dbReference type="SUPFAM" id="SSF55166">
    <property type="entry name" value="Hedgehog/DD-peptidase"/>
    <property type="match status" value="1"/>
</dbReference>
<reference evidence="1 2" key="1">
    <citation type="submission" date="2022-11" db="EMBL/GenBank/DDBJ databases">
        <title>Deinococcus ZS9-10, Low Temperature and Draught-tolerating, UV-resistant Bacteria from Continental Antarctica.</title>
        <authorList>
            <person name="Cheng L."/>
        </authorList>
    </citation>
    <scope>NUCLEOTIDE SEQUENCE [LARGE SCALE GENOMIC DNA]</scope>
    <source>
        <strain evidence="1 2">ZS9-10</strain>
    </source>
</reference>
<dbReference type="Proteomes" id="UP001276150">
    <property type="component" value="Unassembled WGS sequence"/>
</dbReference>
<name>A0ABU4DUC6_9DEIO</name>
<protein>
    <submittedName>
        <fullName evidence="1">M15 family metallopeptidase</fullName>
    </submittedName>
</protein>
<keyword evidence="2" id="KW-1185">Reference proteome</keyword>
<organism evidence="1 2">
    <name type="scientific">Deinococcus arenicola</name>
    <dbReference type="NCBI Taxonomy" id="2994950"/>
    <lineage>
        <taxon>Bacteria</taxon>
        <taxon>Thermotogati</taxon>
        <taxon>Deinococcota</taxon>
        <taxon>Deinococci</taxon>
        <taxon>Deinococcales</taxon>
        <taxon>Deinococcaceae</taxon>
        <taxon>Deinococcus</taxon>
    </lineage>
</organism>
<dbReference type="Gene3D" id="3.30.1380.10">
    <property type="match status" value="1"/>
</dbReference>